<dbReference type="InterPro" id="IPR050223">
    <property type="entry name" value="D-isomer_2-hydroxyacid_DH"/>
</dbReference>
<evidence type="ECO:0000256" key="3">
    <source>
        <dbReference type="ARBA" id="ARBA00023027"/>
    </source>
</evidence>
<dbReference type="InterPro" id="IPR006139">
    <property type="entry name" value="D-isomer_2_OHA_DH_cat_dom"/>
</dbReference>
<dbReference type="Gene3D" id="3.40.50.720">
    <property type="entry name" value="NAD(P)-binding Rossmann-like Domain"/>
    <property type="match status" value="2"/>
</dbReference>
<dbReference type="RefSeq" id="WP_203923367.1">
    <property type="nucleotide sequence ID" value="NZ_BONZ01000086.1"/>
</dbReference>
<name>A0A8J3VV53_9ACTN</name>
<gene>
    <name evidence="7" type="ORF">Raf01_81020</name>
</gene>
<proteinExistence type="inferred from homology"/>
<keyword evidence="8" id="KW-1185">Reference proteome</keyword>
<dbReference type="GO" id="GO:0005829">
    <property type="term" value="C:cytosol"/>
    <property type="evidence" value="ECO:0007669"/>
    <property type="project" value="TreeGrafter"/>
</dbReference>
<dbReference type="EMBL" id="BONZ01000086">
    <property type="protein sequence ID" value="GIH19930.1"/>
    <property type="molecule type" value="Genomic_DNA"/>
</dbReference>
<dbReference type="PANTHER" id="PTHR10996">
    <property type="entry name" value="2-HYDROXYACID DEHYDROGENASE-RELATED"/>
    <property type="match status" value="1"/>
</dbReference>
<comment type="similarity">
    <text evidence="1 4">Belongs to the D-isomer specific 2-hydroxyacid dehydrogenase family.</text>
</comment>
<dbReference type="InterPro" id="IPR029753">
    <property type="entry name" value="D-isomer_DH_CS"/>
</dbReference>
<keyword evidence="3" id="KW-0520">NAD</keyword>
<dbReference type="Pfam" id="PF02826">
    <property type="entry name" value="2-Hacid_dh_C"/>
    <property type="match status" value="1"/>
</dbReference>
<sequence>MKVRFLGDSFPAAREILAELLAEDDVGAWASGAPAGPDGRADVLVPAMREVDGSLMDAARPALIQQFGAGLEGVDVAAAAARGIPVANVPADRTGNAGSVAELAMLHLLALSRRFDQARAALRDGRLGEPLGRGLGGQTATVIGLGAIGREVLTRLRPFGTRLVGMGRRPRSEADPTVLALVDEYRPLVQLHAALTATDLLVLCLPLTGDKRGIIGAAELRALRPGGILVNVGRGPVVDHDALVAALRSGSLTAAGLDVYWQEPIDPDDPVLAENVSATPHVGGVTTQAYRATAERFAANVERLRRGAPLEDRAA</sequence>
<accession>A0A8J3VV53</accession>
<dbReference type="InterPro" id="IPR006140">
    <property type="entry name" value="D-isomer_DH_NAD-bd"/>
</dbReference>
<evidence type="ECO:0000313" key="8">
    <source>
        <dbReference type="Proteomes" id="UP000642748"/>
    </source>
</evidence>
<dbReference type="SUPFAM" id="SSF52283">
    <property type="entry name" value="Formate/glycerate dehydrogenase catalytic domain-like"/>
    <property type="match status" value="1"/>
</dbReference>
<reference evidence="7" key="1">
    <citation type="submission" date="2021-01" db="EMBL/GenBank/DDBJ databases">
        <title>Whole genome shotgun sequence of Rugosimonospora africana NBRC 104875.</title>
        <authorList>
            <person name="Komaki H."/>
            <person name="Tamura T."/>
        </authorList>
    </citation>
    <scope>NUCLEOTIDE SEQUENCE</scope>
    <source>
        <strain evidence="7">NBRC 104875</strain>
    </source>
</reference>
<dbReference type="AlphaFoldDB" id="A0A8J3VV53"/>
<evidence type="ECO:0000313" key="7">
    <source>
        <dbReference type="EMBL" id="GIH19930.1"/>
    </source>
</evidence>
<evidence type="ECO:0000259" key="6">
    <source>
        <dbReference type="Pfam" id="PF02826"/>
    </source>
</evidence>
<evidence type="ECO:0000259" key="5">
    <source>
        <dbReference type="Pfam" id="PF00389"/>
    </source>
</evidence>
<dbReference type="GO" id="GO:0051287">
    <property type="term" value="F:NAD binding"/>
    <property type="evidence" value="ECO:0007669"/>
    <property type="project" value="InterPro"/>
</dbReference>
<dbReference type="PROSITE" id="PS00671">
    <property type="entry name" value="D_2_HYDROXYACID_DH_3"/>
    <property type="match status" value="1"/>
</dbReference>
<dbReference type="SUPFAM" id="SSF51735">
    <property type="entry name" value="NAD(P)-binding Rossmann-fold domains"/>
    <property type="match status" value="1"/>
</dbReference>
<feature type="domain" description="D-isomer specific 2-hydroxyacid dehydrogenase catalytic" evidence="5">
    <location>
        <begin position="41"/>
        <end position="312"/>
    </location>
</feature>
<keyword evidence="2 4" id="KW-0560">Oxidoreductase</keyword>
<evidence type="ECO:0000256" key="2">
    <source>
        <dbReference type="ARBA" id="ARBA00023002"/>
    </source>
</evidence>
<dbReference type="GO" id="GO:0016618">
    <property type="term" value="F:hydroxypyruvate reductase [NAD(P)H] activity"/>
    <property type="evidence" value="ECO:0007669"/>
    <property type="project" value="TreeGrafter"/>
</dbReference>
<dbReference type="Pfam" id="PF00389">
    <property type="entry name" value="2-Hacid_dh"/>
    <property type="match status" value="1"/>
</dbReference>
<feature type="domain" description="D-isomer specific 2-hydroxyacid dehydrogenase NAD-binding" evidence="6">
    <location>
        <begin position="107"/>
        <end position="283"/>
    </location>
</feature>
<organism evidence="7 8">
    <name type="scientific">Rugosimonospora africana</name>
    <dbReference type="NCBI Taxonomy" id="556532"/>
    <lineage>
        <taxon>Bacteria</taxon>
        <taxon>Bacillati</taxon>
        <taxon>Actinomycetota</taxon>
        <taxon>Actinomycetes</taxon>
        <taxon>Micromonosporales</taxon>
        <taxon>Micromonosporaceae</taxon>
        <taxon>Rugosimonospora</taxon>
    </lineage>
</organism>
<comment type="caution">
    <text evidence="7">The sequence shown here is derived from an EMBL/GenBank/DDBJ whole genome shotgun (WGS) entry which is preliminary data.</text>
</comment>
<dbReference type="Proteomes" id="UP000642748">
    <property type="component" value="Unassembled WGS sequence"/>
</dbReference>
<evidence type="ECO:0000256" key="4">
    <source>
        <dbReference type="RuleBase" id="RU003719"/>
    </source>
</evidence>
<protein>
    <submittedName>
        <fullName evidence="7">Glyoxylate reductase</fullName>
    </submittedName>
</protein>
<evidence type="ECO:0000256" key="1">
    <source>
        <dbReference type="ARBA" id="ARBA00005854"/>
    </source>
</evidence>
<dbReference type="PANTHER" id="PTHR10996:SF178">
    <property type="entry name" value="2-HYDROXYACID DEHYDROGENASE YGL185C-RELATED"/>
    <property type="match status" value="1"/>
</dbReference>
<dbReference type="InterPro" id="IPR036291">
    <property type="entry name" value="NAD(P)-bd_dom_sf"/>
</dbReference>
<dbReference type="GO" id="GO:0030267">
    <property type="term" value="F:glyoxylate reductase (NADPH) activity"/>
    <property type="evidence" value="ECO:0007669"/>
    <property type="project" value="TreeGrafter"/>
</dbReference>